<dbReference type="Proteomes" id="UP000515856">
    <property type="component" value="Chromosome"/>
</dbReference>
<keyword evidence="7" id="KW-1185">Reference proteome</keyword>
<dbReference type="KEGG" id="ehn:H9Q80_00575"/>
<dbReference type="EMBL" id="CP060636">
    <property type="protein sequence ID" value="QNM12484.1"/>
    <property type="molecule type" value="Genomic_DNA"/>
</dbReference>
<dbReference type="PROSITE" id="PS50893">
    <property type="entry name" value="ABC_TRANSPORTER_2"/>
    <property type="match status" value="1"/>
</dbReference>
<proteinExistence type="inferred from homology"/>
<sequence length="294" mass="33408">MSVIEIHQITKDYGDHKGVFDVSFTVEKGEVVGFLGPNGAGKTTTIRQLMGFIAPDKGSVSIMGLDCFKDADKVQAQLGYLPGEIAFMEDMTGIEFIHFMADMKHIKDFSKAQELIDYLELDPKGKIRRMSKGMKQKIGIVIAFMQDPSILILDEPTSGLDPLMQSKFVELIKKEKAKGKTILMSSHIFEEVEHTCDRVVIIKDGCIIATKDMEELRHNKRKIYEVRFENEQDAIAFVENHEGCTRDGKEIMITLKGQVDAFIKDLSKYTIRDLQMRTQSLEELFMQYYGGEDQ</sequence>
<organism evidence="6 7">
    <name type="scientific">[Eubacterium] hominis</name>
    <dbReference type="NCBI Taxonomy" id="2764325"/>
    <lineage>
        <taxon>Bacteria</taxon>
        <taxon>Bacillati</taxon>
        <taxon>Bacillota</taxon>
        <taxon>Erysipelotrichia</taxon>
        <taxon>Erysipelotrichales</taxon>
        <taxon>Erysipelotrichaceae</taxon>
        <taxon>Amedibacillus</taxon>
    </lineage>
</organism>
<dbReference type="InterPro" id="IPR017871">
    <property type="entry name" value="ABC_transporter-like_CS"/>
</dbReference>
<dbReference type="PROSITE" id="PS00211">
    <property type="entry name" value="ABC_TRANSPORTER_1"/>
    <property type="match status" value="1"/>
</dbReference>
<evidence type="ECO:0000256" key="3">
    <source>
        <dbReference type="ARBA" id="ARBA00022741"/>
    </source>
</evidence>
<dbReference type="InterPro" id="IPR027417">
    <property type="entry name" value="P-loop_NTPase"/>
</dbReference>
<evidence type="ECO:0000313" key="6">
    <source>
        <dbReference type="EMBL" id="QNM12484.1"/>
    </source>
</evidence>
<dbReference type="SMART" id="SM00382">
    <property type="entry name" value="AAA"/>
    <property type="match status" value="1"/>
</dbReference>
<comment type="similarity">
    <text evidence="1">Belongs to the ABC transporter superfamily.</text>
</comment>
<dbReference type="Gene3D" id="3.40.50.300">
    <property type="entry name" value="P-loop containing nucleotide triphosphate hydrolases"/>
    <property type="match status" value="1"/>
</dbReference>
<dbReference type="CDD" id="cd03230">
    <property type="entry name" value="ABC_DR_subfamily_A"/>
    <property type="match status" value="1"/>
</dbReference>
<gene>
    <name evidence="6" type="ORF">H9Q80_00575</name>
</gene>
<reference evidence="6 7" key="1">
    <citation type="submission" date="2020-08" db="EMBL/GenBank/DDBJ databases">
        <authorList>
            <person name="Liu C."/>
            <person name="Sun Q."/>
        </authorList>
    </citation>
    <scope>NUCLEOTIDE SEQUENCE [LARGE SCALE GENOMIC DNA]</scope>
    <source>
        <strain evidence="6 7">NSJ-61</strain>
    </source>
</reference>
<dbReference type="SUPFAM" id="SSF52540">
    <property type="entry name" value="P-loop containing nucleoside triphosphate hydrolases"/>
    <property type="match status" value="1"/>
</dbReference>
<evidence type="ECO:0000256" key="4">
    <source>
        <dbReference type="ARBA" id="ARBA00022840"/>
    </source>
</evidence>
<evidence type="ECO:0000256" key="2">
    <source>
        <dbReference type="ARBA" id="ARBA00022448"/>
    </source>
</evidence>
<dbReference type="InterPro" id="IPR003439">
    <property type="entry name" value="ABC_transporter-like_ATP-bd"/>
</dbReference>
<name>A0A7G9GNV2_9FIRM</name>
<dbReference type="PANTHER" id="PTHR42711:SF5">
    <property type="entry name" value="ABC TRANSPORTER ATP-BINDING PROTEIN NATA"/>
    <property type="match status" value="1"/>
</dbReference>
<evidence type="ECO:0000259" key="5">
    <source>
        <dbReference type="PROSITE" id="PS50893"/>
    </source>
</evidence>
<evidence type="ECO:0000313" key="7">
    <source>
        <dbReference type="Proteomes" id="UP000515856"/>
    </source>
</evidence>
<dbReference type="InterPro" id="IPR003593">
    <property type="entry name" value="AAA+_ATPase"/>
</dbReference>
<evidence type="ECO:0000256" key="1">
    <source>
        <dbReference type="ARBA" id="ARBA00005417"/>
    </source>
</evidence>
<accession>A0A7G9GNV2</accession>
<dbReference type="GO" id="GO:0016887">
    <property type="term" value="F:ATP hydrolysis activity"/>
    <property type="evidence" value="ECO:0007669"/>
    <property type="project" value="InterPro"/>
</dbReference>
<keyword evidence="3" id="KW-0547">Nucleotide-binding</keyword>
<dbReference type="RefSeq" id="WP_117452970.1">
    <property type="nucleotide sequence ID" value="NZ_CP060636.1"/>
</dbReference>
<dbReference type="InterPro" id="IPR050763">
    <property type="entry name" value="ABC_transporter_ATP-binding"/>
</dbReference>
<feature type="domain" description="ABC transporter" evidence="5">
    <location>
        <begin position="4"/>
        <end position="229"/>
    </location>
</feature>
<dbReference type="GO" id="GO:0005524">
    <property type="term" value="F:ATP binding"/>
    <property type="evidence" value="ECO:0007669"/>
    <property type="project" value="UniProtKB-KW"/>
</dbReference>
<keyword evidence="4 6" id="KW-0067">ATP-binding</keyword>
<protein>
    <submittedName>
        <fullName evidence="6">ABC transporter ATP-binding protein</fullName>
    </submittedName>
</protein>
<dbReference type="PANTHER" id="PTHR42711">
    <property type="entry name" value="ABC TRANSPORTER ATP-BINDING PROTEIN"/>
    <property type="match status" value="1"/>
</dbReference>
<keyword evidence="2" id="KW-0813">Transport</keyword>
<dbReference type="Pfam" id="PF00005">
    <property type="entry name" value="ABC_tran"/>
    <property type="match status" value="1"/>
</dbReference>
<dbReference type="AlphaFoldDB" id="A0A7G9GNV2"/>